<dbReference type="InterPro" id="IPR010791">
    <property type="entry name" value="AttH_dom"/>
</dbReference>
<keyword evidence="1" id="KW-0472">Membrane</keyword>
<dbReference type="AlphaFoldDB" id="A0A2P7NWZ4"/>
<proteinExistence type="predicted"/>
<dbReference type="PANTHER" id="PTHR38591:SF1">
    <property type="entry name" value="BLL1000 PROTEIN"/>
    <property type="match status" value="1"/>
</dbReference>
<keyword evidence="1" id="KW-0812">Transmembrane</keyword>
<evidence type="ECO:0000313" key="3">
    <source>
        <dbReference type="EMBL" id="PSJ17959.1"/>
    </source>
</evidence>
<sequence length="363" mass="41635">MRRIRKTRSKDGKFRFSRSRFISLIILISVCAFSAWFFYEALYTQATDDWFESQAGISDRVSLPKDDAPHQAAMEWWYYNGHLSSESGKEFSFHYTVFLINNVIHHMVSHASLNDHQTGRHYKAQRRTAGNPSSNKENSFEFIQGDWHMMGGNGNDKLKIITDKFSLDLGLTNTQPPALHGGNGIIPLKDAGDSYYYSRTRMNAAGVIKIGDKTEKVTGISWFDHQWGEFLVGLLKWEWFSLQLDDGADVMIYQLRDKETNEPILYSGSISKHGKTETLLAKDFEVIPGKKWISNQSNIAYPTEWVINIPSKNINLSVKSINESNEFDAMLTTYNIYWEGAIKVQGSHTGQGFMELYYMDKMH</sequence>
<protein>
    <recommendedName>
        <fullName evidence="2">AttH domain-containing protein</fullName>
    </recommendedName>
</protein>
<gene>
    <name evidence="3" type="ORF">C7H79_05425</name>
</gene>
<dbReference type="OrthoDB" id="9770826at2"/>
<dbReference type="Pfam" id="PF07143">
    <property type="entry name" value="CrtC"/>
    <property type="match status" value="1"/>
</dbReference>
<evidence type="ECO:0000259" key="2">
    <source>
        <dbReference type="Pfam" id="PF07143"/>
    </source>
</evidence>
<dbReference type="EMBL" id="PXXU01000011">
    <property type="protein sequence ID" value="PSJ17959.1"/>
    <property type="molecule type" value="Genomic_DNA"/>
</dbReference>
<organism evidence="3 4">
    <name type="scientific">Nitrosomonas supralitoralis</name>
    <dbReference type="NCBI Taxonomy" id="2116706"/>
    <lineage>
        <taxon>Bacteria</taxon>
        <taxon>Pseudomonadati</taxon>
        <taxon>Pseudomonadota</taxon>
        <taxon>Betaproteobacteria</taxon>
        <taxon>Nitrosomonadales</taxon>
        <taxon>Nitrosomonadaceae</taxon>
        <taxon>Nitrosomonas</taxon>
    </lineage>
</organism>
<reference evidence="3 4" key="1">
    <citation type="submission" date="2018-03" db="EMBL/GenBank/DDBJ databases">
        <title>Draft genome of Nitrosomonas supralitoralis APG5.</title>
        <authorList>
            <person name="Urakawa H."/>
            <person name="Lopez J.V."/>
        </authorList>
    </citation>
    <scope>NUCLEOTIDE SEQUENCE [LARGE SCALE GENOMIC DNA]</scope>
    <source>
        <strain evidence="3 4">APG5</strain>
    </source>
</reference>
<dbReference type="PANTHER" id="PTHR38591">
    <property type="entry name" value="HYDROLASE"/>
    <property type="match status" value="1"/>
</dbReference>
<feature type="transmembrane region" description="Helical" evidence="1">
    <location>
        <begin position="21"/>
        <end position="39"/>
    </location>
</feature>
<evidence type="ECO:0000313" key="4">
    <source>
        <dbReference type="Proteomes" id="UP000241912"/>
    </source>
</evidence>
<accession>A0A2P7NWZ4</accession>
<comment type="caution">
    <text evidence="3">The sequence shown here is derived from an EMBL/GenBank/DDBJ whole genome shotgun (WGS) entry which is preliminary data.</text>
</comment>
<dbReference type="SUPFAM" id="SSF159245">
    <property type="entry name" value="AttH-like"/>
    <property type="match status" value="1"/>
</dbReference>
<dbReference type="Gene3D" id="2.40.370.10">
    <property type="entry name" value="AttH-like domain"/>
    <property type="match status" value="2"/>
</dbReference>
<name>A0A2P7NWZ4_9PROT</name>
<feature type="domain" description="AttH" evidence="2">
    <location>
        <begin position="74"/>
        <end position="229"/>
    </location>
</feature>
<dbReference type="InterPro" id="IPR023374">
    <property type="entry name" value="AttH-like_dom_sf"/>
</dbReference>
<dbReference type="Pfam" id="PF17186">
    <property type="entry name" value="Lipocalin_9"/>
    <property type="match status" value="1"/>
</dbReference>
<dbReference type="Proteomes" id="UP000241912">
    <property type="component" value="Unassembled WGS sequence"/>
</dbReference>
<keyword evidence="1" id="KW-1133">Transmembrane helix</keyword>
<keyword evidence="4" id="KW-1185">Reference proteome</keyword>
<evidence type="ECO:0000256" key="1">
    <source>
        <dbReference type="SAM" id="Phobius"/>
    </source>
</evidence>